<protein>
    <submittedName>
        <fullName evidence="2">Uncharacterized protein</fullName>
    </submittedName>
</protein>
<reference evidence="2" key="1">
    <citation type="submission" date="2022-11" db="EMBL/GenBank/DDBJ databases">
        <authorList>
            <person name="Scott C."/>
            <person name="Bruce N."/>
        </authorList>
    </citation>
    <scope>NUCLEOTIDE SEQUENCE</scope>
</reference>
<keyword evidence="3" id="KW-1185">Reference proteome</keyword>
<sequence length="122" mass="13661">MYHANRLPSEGRRSDPESVASRWVIFSLLTSPNCALRLHIEEGEPSTRAPRFHRTLKHPNFPGTRSKEKGGSILVALPAHFGRDREPRPDKLTTTKACKNRRVLSASCLSVRSVYSIGEPRG</sequence>
<evidence type="ECO:0000256" key="1">
    <source>
        <dbReference type="SAM" id="MobiDB-lite"/>
    </source>
</evidence>
<comment type="caution">
    <text evidence="2">The sequence shown here is derived from an EMBL/GenBank/DDBJ whole genome shotgun (WGS) entry which is preliminary data.</text>
</comment>
<organism evidence="2 3">
    <name type="scientific">Parascedosporium putredinis</name>
    <dbReference type="NCBI Taxonomy" id="1442378"/>
    <lineage>
        <taxon>Eukaryota</taxon>
        <taxon>Fungi</taxon>
        <taxon>Dikarya</taxon>
        <taxon>Ascomycota</taxon>
        <taxon>Pezizomycotina</taxon>
        <taxon>Sordariomycetes</taxon>
        <taxon>Hypocreomycetidae</taxon>
        <taxon>Microascales</taxon>
        <taxon>Microascaceae</taxon>
        <taxon>Parascedosporium</taxon>
    </lineage>
</organism>
<dbReference type="Proteomes" id="UP000838763">
    <property type="component" value="Unassembled WGS sequence"/>
</dbReference>
<evidence type="ECO:0000313" key="3">
    <source>
        <dbReference type="Proteomes" id="UP000838763"/>
    </source>
</evidence>
<feature type="region of interest" description="Disordered" evidence="1">
    <location>
        <begin position="45"/>
        <end position="69"/>
    </location>
</feature>
<proteinExistence type="predicted"/>
<dbReference type="EMBL" id="CALLCH030000020">
    <property type="protein sequence ID" value="CAI4219536.1"/>
    <property type="molecule type" value="Genomic_DNA"/>
</dbReference>
<name>A0A9P1MEY5_9PEZI</name>
<accession>A0A9P1MEY5</accession>
<gene>
    <name evidence="2" type="ORF">PPNO1_LOCUS9093</name>
</gene>
<evidence type="ECO:0000313" key="2">
    <source>
        <dbReference type="EMBL" id="CAI4219536.1"/>
    </source>
</evidence>
<dbReference type="AlphaFoldDB" id="A0A9P1MEY5"/>